<dbReference type="Proteomes" id="UP001050975">
    <property type="component" value="Unassembled WGS sequence"/>
</dbReference>
<evidence type="ECO:0008006" key="3">
    <source>
        <dbReference type="Google" id="ProtNLM"/>
    </source>
</evidence>
<evidence type="ECO:0000313" key="1">
    <source>
        <dbReference type="EMBL" id="GET42062.1"/>
    </source>
</evidence>
<keyword evidence="2" id="KW-1185">Reference proteome</keyword>
<reference evidence="1" key="1">
    <citation type="submission" date="2019-10" db="EMBL/GenBank/DDBJ databases">
        <title>Draft genome sequece of Microseira wollei NIES-4236.</title>
        <authorList>
            <person name="Yamaguchi H."/>
            <person name="Suzuki S."/>
            <person name="Kawachi M."/>
        </authorList>
    </citation>
    <scope>NUCLEOTIDE SEQUENCE</scope>
    <source>
        <strain evidence="1">NIES-4236</strain>
    </source>
</reference>
<organism evidence="1 2">
    <name type="scientific">Microseira wollei NIES-4236</name>
    <dbReference type="NCBI Taxonomy" id="2530354"/>
    <lineage>
        <taxon>Bacteria</taxon>
        <taxon>Bacillati</taxon>
        <taxon>Cyanobacteriota</taxon>
        <taxon>Cyanophyceae</taxon>
        <taxon>Oscillatoriophycideae</taxon>
        <taxon>Aerosakkonematales</taxon>
        <taxon>Aerosakkonemataceae</taxon>
        <taxon>Microseira</taxon>
    </lineage>
</organism>
<sequence length="287" mass="30665">MTHPELSHHRYLLEARSFMKTSTTRNTRNRLSLALGVLTAVSCATSSQSATAVTLVANEANAVTSGSFVSGRESASGFYTYFPVNPASTVASVLGFVEDKTSVNLGNATNRSTIELNWGGSLLQNQTGHDLAIYESGSLGKPEPFAVAIRKQGETSFTNFLYKFTAAYNPDLFAFVTLFDLSDFGLGDGDAIDTIRISNLIATDRVSGQDGQGFLGGQYAPQTGVPGSPTFIDDQFDADITYVVGLHNVVAPRPQTSIPEPSSMLGLLAFGAFAVNSVRQRQQQQKA</sequence>
<gene>
    <name evidence="1" type="ORF">MiSe_68760</name>
</gene>
<dbReference type="AlphaFoldDB" id="A0AAV3XGJ1"/>
<dbReference type="EMBL" id="BLAY01000146">
    <property type="protein sequence ID" value="GET42062.1"/>
    <property type="molecule type" value="Genomic_DNA"/>
</dbReference>
<name>A0AAV3XGJ1_9CYAN</name>
<evidence type="ECO:0000313" key="2">
    <source>
        <dbReference type="Proteomes" id="UP001050975"/>
    </source>
</evidence>
<accession>A0AAV3XGJ1</accession>
<dbReference type="NCBIfam" id="TIGR02595">
    <property type="entry name" value="PEP_CTERM"/>
    <property type="match status" value="1"/>
</dbReference>
<comment type="caution">
    <text evidence="1">The sequence shown here is derived from an EMBL/GenBank/DDBJ whole genome shotgun (WGS) entry which is preliminary data.</text>
</comment>
<dbReference type="InterPro" id="IPR013424">
    <property type="entry name" value="Ice-binding_C"/>
</dbReference>
<protein>
    <recommendedName>
        <fullName evidence="3">PEP-CTERM protein-sorting domain-containing protein</fullName>
    </recommendedName>
</protein>
<proteinExistence type="predicted"/>